<keyword evidence="2" id="KW-1185">Reference proteome</keyword>
<evidence type="ECO:0000313" key="2">
    <source>
        <dbReference type="Proteomes" id="UP001239111"/>
    </source>
</evidence>
<name>A0ACC2PVE6_9HYME</name>
<protein>
    <submittedName>
        <fullName evidence="1">Uncharacterized protein</fullName>
    </submittedName>
</protein>
<reference evidence="1" key="1">
    <citation type="submission" date="2023-04" db="EMBL/GenBank/DDBJ databases">
        <title>A chromosome-level genome assembly of the parasitoid wasp Eretmocerus hayati.</title>
        <authorList>
            <person name="Zhong Y."/>
            <person name="Liu S."/>
            <person name="Liu Y."/>
        </authorList>
    </citation>
    <scope>NUCLEOTIDE SEQUENCE</scope>
    <source>
        <strain evidence="1">ZJU_SS_LIU_2023</strain>
    </source>
</reference>
<sequence length="967" mass="109056">MDGLIEKHRFEDEICEEESWTSEWCGDSCGLICPTLRSYSSLETLSCFENDDDQCYFVKLNNVVKKLVDIISDPIDCEDIKTVCCLLCKLFKYNESSGYYVTHLPQIGEILEFTSMRLAKGCTDYATFLADLLYLCSLPPRLRRSSEALTCQPNLRRHFSLLGYLLALIPTQGHFLQVAEAIETLLLGRRISEAGIENVILSRMHPAYERGFECPPITDDTDLRLDRQDHYETSEDSVKLLYQLLTSVIIHAESQKDAQKLTPPNKTAMRSLQAALRKEVLLAPCSVRARKLRNKLAGLVLLGSSLGADSWQLGENFINDLVQLAAATELDHKACNWVKEVRIETLGPDALAFKEILLVIVALVTEADACCNDTLKNKGITLAVLQLVHPDLRVARLDWNDEQLWHLFKYASNALTYLAPKIPEEFVEHNGSQRLLLSFKKLWKVVQDNTLITCLLEAICSLSSSNCRPLLDDFRKHDFVPVLLRFAETIGPKILSSTSQKIITFILIICGNIVEDQACLRECYCDLAVKTAVDLLLRCLNQNPNDSELKTSFLVAIASFIWKCLIDCPDALDNFLSEGGMYLILDVIDKSVLTVQNYFLGVLLDMCEKKPCVQYLLTWHRSNKVHGLNSLLASIWRKEEKFFRVKRGPEGCIESMDTPLMNDDAWIYSYFVRSIRKSSPVVTTAMGPARPKIHHLYKLIQEAKDNQPSGDSDPHAYKIPLEDEITLLAVAAYEDLKADEATLIVGRSTLNLPSASLRKYRQDISLGTLESKLGGWATKVRSAQMNLLAQRRQQDELEEAQHWASLKAARLEPAFDALGELGFIARTSSGSYKKARITELMGQLDDKGSEKNVPILRESRNKKIVKKKSMVKTFSMEANVTNVFNQQMRIKSLPDTCKCEIEDGLVSTSSLSSNQWNSMSRSQSLFSLATVKSDSSFLLKKYNFDTSGNIVCSDSKLKKSNIFRRRS</sequence>
<dbReference type="Proteomes" id="UP001239111">
    <property type="component" value="Chromosome 1"/>
</dbReference>
<proteinExistence type="predicted"/>
<dbReference type="EMBL" id="CM056741">
    <property type="protein sequence ID" value="KAJ8687501.1"/>
    <property type="molecule type" value="Genomic_DNA"/>
</dbReference>
<evidence type="ECO:0000313" key="1">
    <source>
        <dbReference type="EMBL" id="KAJ8687501.1"/>
    </source>
</evidence>
<gene>
    <name evidence="1" type="ORF">QAD02_023295</name>
</gene>
<organism evidence="1 2">
    <name type="scientific">Eretmocerus hayati</name>
    <dbReference type="NCBI Taxonomy" id="131215"/>
    <lineage>
        <taxon>Eukaryota</taxon>
        <taxon>Metazoa</taxon>
        <taxon>Ecdysozoa</taxon>
        <taxon>Arthropoda</taxon>
        <taxon>Hexapoda</taxon>
        <taxon>Insecta</taxon>
        <taxon>Pterygota</taxon>
        <taxon>Neoptera</taxon>
        <taxon>Endopterygota</taxon>
        <taxon>Hymenoptera</taxon>
        <taxon>Apocrita</taxon>
        <taxon>Proctotrupomorpha</taxon>
        <taxon>Chalcidoidea</taxon>
        <taxon>Aphelinidae</taxon>
        <taxon>Aphelininae</taxon>
        <taxon>Eretmocerus</taxon>
    </lineage>
</organism>
<accession>A0ACC2PVE6</accession>
<comment type="caution">
    <text evidence="1">The sequence shown here is derived from an EMBL/GenBank/DDBJ whole genome shotgun (WGS) entry which is preliminary data.</text>
</comment>